<dbReference type="GO" id="GO:0019557">
    <property type="term" value="P:L-histidine catabolic process to glutamate and formate"/>
    <property type="evidence" value="ECO:0007669"/>
    <property type="project" value="UniProtKB-UniPathway"/>
</dbReference>
<dbReference type="PROSITE" id="PS51409">
    <property type="entry name" value="ARGINASE_2"/>
    <property type="match status" value="1"/>
</dbReference>
<evidence type="ECO:0000256" key="4">
    <source>
        <dbReference type="ARBA" id="ARBA00023211"/>
    </source>
</evidence>
<feature type="binding site" evidence="7">
    <location>
        <position position="157"/>
    </location>
    <ligand>
        <name>Mn(2+)</name>
        <dbReference type="ChEBI" id="CHEBI:29035"/>
        <label>1</label>
    </ligand>
</feature>
<sequence>MYNNEIEKYWTGRTDSTENRASFRLHQIVKSITSDEVTTDTYDVAFVGFECDEGVRRNKGRLGASQGPNAIRQSMSSLPHIFNENVKIADIGNVQCQGTALEEAQIELGNHVSKLLVNNTKCIVLGGGHETLYGHYLGVRQAVGEDQKIGIVNIDAHFDLRDYDEQPSSGTMFKQILDDDVNASYFVCGIQRYGNTVELFERAGDLGVTYLYEDEMTVETVETAFNDFSAKCDVILLTLCTDVLDAACAPGVSAPSPFGMHPKEVRSIIRFVTTNQKTTSFNICEVNPSLDPSGITVKLGAQLTNEAMVGLIRGK</sequence>
<dbReference type="AlphaFoldDB" id="A0A2U3AB54"/>
<evidence type="ECO:0000256" key="6">
    <source>
        <dbReference type="NCBIfam" id="TIGR01227"/>
    </source>
</evidence>
<keyword evidence="4 5" id="KW-0464">Manganese</keyword>
<evidence type="ECO:0000256" key="5">
    <source>
        <dbReference type="HAMAP-Rule" id="MF_00737"/>
    </source>
</evidence>
<dbReference type="EMBL" id="SNZG01000027">
    <property type="protein sequence ID" value="TDR36031.1"/>
    <property type="molecule type" value="Genomic_DNA"/>
</dbReference>
<dbReference type="GO" id="GO:0030145">
    <property type="term" value="F:manganese ion binding"/>
    <property type="evidence" value="ECO:0007669"/>
    <property type="project" value="UniProtKB-UniRule"/>
</dbReference>
<evidence type="ECO:0000313" key="11">
    <source>
        <dbReference type="Proteomes" id="UP000254330"/>
    </source>
</evidence>
<dbReference type="GO" id="GO:0008783">
    <property type="term" value="F:agmatinase activity"/>
    <property type="evidence" value="ECO:0007669"/>
    <property type="project" value="TreeGrafter"/>
</dbReference>
<feature type="binding site" evidence="5">
    <location>
        <position position="157"/>
    </location>
    <ligand>
        <name>Mn(2+)</name>
        <dbReference type="ChEBI" id="CHEBI:29035"/>
        <label>2</label>
    </ligand>
</feature>
<comment type="catalytic activity">
    <reaction evidence="5">
        <text>N-formimidoyl-L-glutamate + H2O = formamide + L-glutamate</text>
        <dbReference type="Rhea" id="RHEA:22492"/>
        <dbReference type="ChEBI" id="CHEBI:15377"/>
        <dbReference type="ChEBI" id="CHEBI:16397"/>
        <dbReference type="ChEBI" id="CHEBI:29985"/>
        <dbReference type="ChEBI" id="CHEBI:58928"/>
        <dbReference type="EC" id="3.5.3.8"/>
    </reaction>
</comment>
<evidence type="ECO:0000313" key="12">
    <source>
        <dbReference type="Proteomes" id="UP000294641"/>
    </source>
</evidence>
<keyword evidence="2 5" id="KW-0378">Hydrolase</keyword>
<evidence type="ECO:0000313" key="9">
    <source>
        <dbReference type="EMBL" id="STX09451.1"/>
    </source>
</evidence>
<reference evidence="10 12" key="2">
    <citation type="submission" date="2019-03" db="EMBL/GenBank/DDBJ databases">
        <title>Genomic Encyclopedia of Type Strains, Phase IV (KMG-IV): sequencing the most valuable type-strain genomes for metagenomic binning, comparative biology and taxonomic classification.</title>
        <authorList>
            <person name="Goeker M."/>
        </authorList>
    </citation>
    <scope>NUCLEOTIDE SEQUENCE [LARGE SCALE GENOMIC DNA]</scope>
    <source>
        <strain evidence="10 12">DSM 20580</strain>
    </source>
</reference>
<accession>A0A2U3AB54</accession>
<dbReference type="GO" id="GO:0050415">
    <property type="term" value="F:formimidoylglutamase activity"/>
    <property type="evidence" value="ECO:0007669"/>
    <property type="project" value="UniProtKB-UniRule"/>
</dbReference>
<keyword evidence="3 5" id="KW-0369">Histidine metabolism</keyword>
<dbReference type="PIRSF" id="PIRSF036979">
    <property type="entry name" value="Arginase"/>
    <property type="match status" value="1"/>
</dbReference>
<feature type="binding site" evidence="7">
    <location>
        <position position="242"/>
    </location>
    <ligand>
        <name>Mn(2+)</name>
        <dbReference type="ChEBI" id="CHEBI:29035"/>
        <label>1</label>
    </ligand>
</feature>
<proteinExistence type="inferred from homology"/>
<comment type="pathway">
    <text evidence="5">Amino-acid degradation; L-histidine degradation into L-glutamate; L-glutamate from N-formimidoyl-L-glutamate (hydrolase route): step 1/1.</text>
</comment>
<dbReference type="Gene3D" id="3.40.800.10">
    <property type="entry name" value="Ureohydrolase domain"/>
    <property type="match status" value="1"/>
</dbReference>
<protein>
    <recommendedName>
        <fullName evidence="5 6">Formimidoylglutamase</fullName>
        <ecNumber evidence="5 6">3.5.3.8</ecNumber>
    </recommendedName>
    <alternativeName>
        <fullName evidence="5">Formiminoglutamase</fullName>
    </alternativeName>
    <alternativeName>
        <fullName evidence="5">Formiminoglutamate hydrolase</fullName>
    </alternativeName>
</protein>
<dbReference type="GO" id="GO:0033389">
    <property type="term" value="P:putrescine biosynthetic process from arginine, via agmatine"/>
    <property type="evidence" value="ECO:0007669"/>
    <property type="project" value="TreeGrafter"/>
</dbReference>
<dbReference type="Pfam" id="PF00491">
    <property type="entry name" value="Arginase"/>
    <property type="match status" value="1"/>
</dbReference>
<dbReference type="EMBL" id="UGNP01000001">
    <property type="protein sequence ID" value="STX09451.1"/>
    <property type="molecule type" value="Genomic_DNA"/>
</dbReference>
<name>A0A2U3AB54_9BACL</name>
<keyword evidence="12" id="KW-1185">Reference proteome</keyword>
<dbReference type="PANTHER" id="PTHR11358:SF35">
    <property type="entry name" value="FORMIMIDOYLGLUTAMASE"/>
    <property type="match status" value="1"/>
</dbReference>
<dbReference type="EC" id="3.5.3.8" evidence="5 6"/>
<keyword evidence="1 5" id="KW-0479">Metal-binding</keyword>
<dbReference type="InterPro" id="IPR023696">
    <property type="entry name" value="Ureohydrolase_dom_sf"/>
</dbReference>
<evidence type="ECO:0000256" key="1">
    <source>
        <dbReference type="ARBA" id="ARBA00022723"/>
    </source>
</evidence>
<dbReference type="SUPFAM" id="SSF52768">
    <property type="entry name" value="Arginase/deacetylase"/>
    <property type="match status" value="1"/>
</dbReference>
<feature type="binding site" evidence="5 7">
    <location>
        <position position="159"/>
    </location>
    <ligand>
        <name>Mn(2+)</name>
        <dbReference type="ChEBI" id="CHEBI:29035"/>
        <label>1</label>
    </ligand>
</feature>
<dbReference type="Proteomes" id="UP000254330">
    <property type="component" value="Unassembled WGS sequence"/>
</dbReference>
<reference evidence="9 11" key="1">
    <citation type="submission" date="2018-06" db="EMBL/GenBank/DDBJ databases">
        <authorList>
            <consortium name="Pathogen Informatics"/>
            <person name="Doyle S."/>
        </authorList>
    </citation>
    <scope>NUCLEOTIDE SEQUENCE [LARGE SCALE GENOMIC DNA]</scope>
    <source>
        <strain evidence="9 11">NCTC10597</strain>
    </source>
</reference>
<dbReference type="GO" id="GO:0019556">
    <property type="term" value="P:L-histidine catabolic process to glutamate and formamide"/>
    <property type="evidence" value="ECO:0007669"/>
    <property type="project" value="UniProtKB-UniRule"/>
</dbReference>
<evidence type="ECO:0000256" key="7">
    <source>
        <dbReference type="PIRSR" id="PIRSR036979-1"/>
    </source>
</evidence>
<feature type="binding site" evidence="5 7">
    <location>
        <position position="129"/>
    </location>
    <ligand>
        <name>Mn(2+)</name>
        <dbReference type="ChEBI" id="CHEBI:29035"/>
        <label>1</label>
    </ligand>
</feature>
<evidence type="ECO:0000256" key="2">
    <source>
        <dbReference type="ARBA" id="ARBA00022801"/>
    </source>
</evidence>
<dbReference type="NCBIfam" id="TIGR01227">
    <property type="entry name" value="hutG"/>
    <property type="match status" value="1"/>
</dbReference>
<feature type="binding site" evidence="5">
    <location>
        <position position="242"/>
    </location>
    <ligand>
        <name>Mn(2+)</name>
        <dbReference type="ChEBI" id="CHEBI:29035"/>
        <label>2</label>
    </ligand>
</feature>
<evidence type="ECO:0000256" key="3">
    <source>
        <dbReference type="ARBA" id="ARBA00022808"/>
    </source>
</evidence>
<dbReference type="CDD" id="cd09988">
    <property type="entry name" value="Formimidoylglutamase"/>
    <property type="match status" value="1"/>
</dbReference>
<dbReference type="OrthoDB" id="9788689at2"/>
<comment type="caution">
    <text evidence="9">The sequence shown here is derived from an EMBL/GenBank/DDBJ whole genome shotgun (WGS) entry which is preliminary data.</text>
</comment>
<dbReference type="InterPro" id="IPR006035">
    <property type="entry name" value="Ureohydrolase"/>
</dbReference>
<comment type="cofactor">
    <cofactor evidence="5 7">
        <name>Mn(2+)</name>
        <dbReference type="ChEBI" id="CHEBI:29035"/>
    </cofactor>
    <text evidence="5 7">Binds 2 manganese ions per subunit.</text>
</comment>
<evidence type="ECO:0000256" key="8">
    <source>
        <dbReference type="PROSITE-ProRule" id="PRU00742"/>
    </source>
</evidence>
<dbReference type="RefSeq" id="WP_109350223.1">
    <property type="nucleotide sequence ID" value="NZ_BJUE01000021.1"/>
</dbReference>
<dbReference type="InterPro" id="IPR005923">
    <property type="entry name" value="HutG"/>
</dbReference>
<dbReference type="HAMAP" id="MF_00737">
    <property type="entry name" value="Formimidoylglutam"/>
    <property type="match status" value="1"/>
</dbReference>
<feature type="binding site" evidence="5 7">
    <location>
        <position position="155"/>
    </location>
    <ligand>
        <name>Mn(2+)</name>
        <dbReference type="ChEBI" id="CHEBI:29035"/>
        <label>1</label>
    </ligand>
</feature>
<feature type="binding site" evidence="5">
    <location>
        <position position="155"/>
    </location>
    <ligand>
        <name>Mn(2+)</name>
        <dbReference type="ChEBI" id="CHEBI:29035"/>
        <label>2</label>
    </ligand>
</feature>
<dbReference type="Proteomes" id="UP000294641">
    <property type="component" value="Unassembled WGS sequence"/>
</dbReference>
<gene>
    <name evidence="9" type="primary">hutG_1</name>
    <name evidence="5" type="synonym">hutG</name>
    <name evidence="10" type="ORF">DFR61_12730</name>
    <name evidence="9" type="ORF">NCTC10597_01126</name>
</gene>
<dbReference type="UniPathway" id="UPA00379">
    <property type="reaction ID" value="UER00552"/>
</dbReference>
<comment type="similarity">
    <text evidence="5 8">Belongs to the arginase family.</text>
</comment>
<feature type="binding site" evidence="5 7">
    <location>
        <position position="240"/>
    </location>
    <ligand>
        <name>Mn(2+)</name>
        <dbReference type="ChEBI" id="CHEBI:29035"/>
        <label>1</label>
    </ligand>
</feature>
<feature type="binding site" evidence="5">
    <location>
        <position position="240"/>
    </location>
    <ligand>
        <name>Mn(2+)</name>
        <dbReference type="ChEBI" id="CHEBI:29035"/>
        <label>2</label>
    </ligand>
</feature>
<organism evidence="9 11">
    <name type="scientific">Kurthia zopfii</name>
    <dbReference type="NCBI Taxonomy" id="1650"/>
    <lineage>
        <taxon>Bacteria</taxon>
        <taxon>Bacillati</taxon>
        <taxon>Bacillota</taxon>
        <taxon>Bacilli</taxon>
        <taxon>Bacillales</taxon>
        <taxon>Caryophanaceae</taxon>
        <taxon>Kurthia</taxon>
    </lineage>
</organism>
<comment type="function">
    <text evidence="5">Catalyzes the conversion of N-formimidoyl-L-glutamate to L-glutamate and formamide.</text>
</comment>
<evidence type="ECO:0000313" key="10">
    <source>
        <dbReference type="EMBL" id="TDR36031.1"/>
    </source>
</evidence>
<dbReference type="PANTHER" id="PTHR11358">
    <property type="entry name" value="ARGINASE/AGMATINASE"/>
    <property type="match status" value="1"/>
</dbReference>